<keyword evidence="2" id="KW-0285">Flavoprotein</keyword>
<dbReference type="InterPro" id="IPR040131">
    <property type="entry name" value="MnmG_N"/>
</dbReference>
<dbReference type="SUPFAM" id="SSF51905">
    <property type="entry name" value="FAD/NAD(P)-binding domain"/>
    <property type="match status" value="1"/>
</dbReference>
<organism evidence="5">
    <name type="scientific">human gut metagenome</name>
    <dbReference type="NCBI Taxonomy" id="408170"/>
    <lineage>
        <taxon>unclassified sequences</taxon>
        <taxon>metagenomes</taxon>
        <taxon>organismal metagenomes</taxon>
    </lineage>
</organism>
<dbReference type="Gene3D" id="3.50.50.60">
    <property type="entry name" value="FAD/NAD(P)-binding domain"/>
    <property type="match status" value="1"/>
</dbReference>
<dbReference type="AlphaFoldDB" id="K1TBP2"/>
<dbReference type="Pfam" id="PF01134">
    <property type="entry name" value="GIDA"/>
    <property type="match status" value="1"/>
</dbReference>
<name>K1TBP2_9ZZZZ</name>
<dbReference type="PANTHER" id="PTHR11806">
    <property type="entry name" value="GLUCOSE INHIBITED DIVISION PROTEIN A"/>
    <property type="match status" value="1"/>
</dbReference>
<feature type="non-terminal residue" evidence="5">
    <location>
        <position position="110"/>
    </location>
</feature>
<dbReference type="InterPro" id="IPR002218">
    <property type="entry name" value="MnmG-rel"/>
</dbReference>
<comment type="caution">
    <text evidence="5">The sequence shown here is derived from an EMBL/GenBank/DDBJ whole genome shotgun (WGS) entry which is preliminary data.</text>
</comment>
<evidence type="ECO:0000259" key="4">
    <source>
        <dbReference type="Pfam" id="PF01134"/>
    </source>
</evidence>
<feature type="domain" description="MnmG N-terminal" evidence="4">
    <location>
        <begin position="6"/>
        <end position="110"/>
    </location>
</feature>
<gene>
    <name evidence="5" type="ORF">LEA_10618</name>
</gene>
<evidence type="ECO:0000256" key="2">
    <source>
        <dbReference type="ARBA" id="ARBA00022630"/>
    </source>
</evidence>
<keyword evidence="3" id="KW-0274">FAD</keyword>
<dbReference type="GO" id="GO:0050660">
    <property type="term" value="F:flavin adenine dinucleotide binding"/>
    <property type="evidence" value="ECO:0007669"/>
    <property type="project" value="InterPro"/>
</dbReference>
<comment type="cofactor">
    <cofactor evidence="1">
        <name>FAD</name>
        <dbReference type="ChEBI" id="CHEBI:57692"/>
    </cofactor>
</comment>
<dbReference type="GO" id="GO:0005829">
    <property type="term" value="C:cytosol"/>
    <property type="evidence" value="ECO:0007669"/>
    <property type="project" value="TreeGrafter"/>
</dbReference>
<sequence>MVLHYDIIVVGGGHAGCEAASAAARLGSRTLLVTMDMTKLADMSCNPAVGGVAKGQIVREIDALGGQMGRITDLTAVQFRMLNRSKGAAMWSPRAQCDKSRFSAEWRRTL</sequence>
<dbReference type="InterPro" id="IPR036188">
    <property type="entry name" value="FAD/NAD-bd_sf"/>
</dbReference>
<accession>K1TBP2</accession>
<protein>
    <submittedName>
        <fullName evidence="5">Glucose-inhibited division protein A-related protein</fullName>
    </submittedName>
</protein>
<dbReference type="GO" id="GO:0030488">
    <property type="term" value="P:tRNA methylation"/>
    <property type="evidence" value="ECO:0007669"/>
    <property type="project" value="TreeGrafter"/>
</dbReference>
<dbReference type="PANTHER" id="PTHR11806:SF0">
    <property type="entry name" value="PROTEIN MTO1 HOMOLOG, MITOCHONDRIAL"/>
    <property type="match status" value="1"/>
</dbReference>
<dbReference type="EMBL" id="AJWY01007137">
    <property type="protein sequence ID" value="EKC64889.1"/>
    <property type="molecule type" value="Genomic_DNA"/>
</dbReference>
<evidence type="ECO:0000313" key="5">
    <source>
        <dbReference type="EMBL" id="EKC64889.1"/>
    </source>
</evidence>
<dbReference type="GO" id="GO:0002098">
    <property type="term" value="P:tRNA wobble uridine modification"/>
    <property type="evidence" value="ECO:0007669"/>
    <property type="project" value="TreeGrafter"/>
</dbReference>
<proteinExistence type="predicted"/>
<evidence type="ECO:0000256" key="3">
    <source>
        <dbReference type="ARBA" id="ARBA00022827"/>
    </source>
</evidence>
<evidence type="ECO:0000256" key="1">
    <source>
        <dbReference type="ARBA" id="ARBA00001974"/>
    </source>
</evidence>
<reference evidence="5" key="1">
    <citation type="journal article" date="2013" name="Environ. Microbiol.">
        <title>Microbiota from the distal guts of lean and obese adolescents exhibit partial functional redundancy besides clear differences in community structure.</title>
        <authorList>
            <person name="Ferrer M."/>
            <person name="Ruiz A."/>
            <person name="Lanza F."/>
            <person name="Haange S.B."/>
            <person name="Oberbach A."/>
            <person name="Till H."/>
            <person name="Bargiela R."/>
            <person name="Campoy C."/>
            <person name="Segura M.T."/>
            <person name="Richter M."/>
            <person name="von Bergen M."/>
            <person name="Seifert J."/>
            <person name="Suarez A."/>
        </authorList>
    </citation>
    <scope>NUCLEOTIDE SEQUENCE</scope>
</reference>